<reference evidence="2 3" key="1">
    <citation type="submission" date="2023-01" db="EMBL/GenBank/DDBJ databases">
        <title>Analysis of 21 Apiospora genomes using comparative genomics revels a genus with tremendous synthesis potential of carbohydrate active enzymes and secondary metabolites.</title>
        <authorList>
            <person name="Sorensen T."/>
        </authorList>
    </citation>
    <scope>NUCLEOTIDE SEQUENCE [LARGE SCALE GENOMIC DNA]</scope>
    <source>
        <strain evidence="2 3">CBS 33761</strain>
    </source>
</reference>
<sequence>MVGKSWSDAEERYFWREVVPYSTSRVGRFLDENEGSTWGELARRMSDHFGANARRQYTHEHWFLNVQIGTRSPNAEPYLSRFYQQARAPNPYHTGANAPGQRQAAAVPAGSSVAPSAPVATPSGAVATALPAVRGWLQAVQAVQAVQADDELFRLLLPPLPLLLLLLSLLPSLPPKLLRPRKALQPGESSESGGL</sequence>
<protein>
    <recommendedName>
        <fullName evidence="4">Myb-like domain-containing protein</fullName>
    </recommendedName>
</protein>
<evidence type="ECO:0000313" key="3">
    <source>
        <dbReference type="Proteomes" id="UP001444661"/>
    </source>
</evidence>
<evidence type="ECO:0000256" key="1">
    <source>
        <dbReference type="SAM" id="MobiDB-lite"/>
    </source>
</evidence>
<proteinExistence type="predicted"/>
<dbReference type="EMBL" id="JAQQWK010000010">
    <property type="protein sequence ID" value="KAK8030000.1"/>
    <property type="molecule type" value="Genomic_DNA"/>
</dbReference>
<evidence type="ECO:0008006" key="4">
    <source>
        <dbReference type="Google" id="ProtNLM"/>
    </source>
</evidence>
<organism evidence="2 3">
    <name type="scientific">Apiospora rasikravindrae</name>
    <dbReference type="NCBI Taxonomy" id="990691"/>
    <lineage>
        <taxon>Eukaryota</taxon>
        <taxon>Fungi</taxon>
        <taxon>Dikarya</taxon>
        <taxon>Ascomycota</taxon>
        <taxon>Pezizomycotina</taxon>
        <taxon>Sordariomycetes</taxon>
        <taxon>Xylariomycetidae</taxon>
        <taxon>Amphisphaeriales</taxon>
        <taxon>Apiosporaceae</taxon>
        <taxon>Apiospora</taxon>
    </lineage>
</organism>
<feature type="region of interest" description="Disordered" evidence="1">
    <location>
        <begin position="91"/>
        <end position="121"/>
    </location>
</feature>
<evidence type="ECO:0000313" key="2">
    <source>
        <dbReference type="EMBL" id="KAK8030000.1"/>
    </source>
</evidence>
<feature type="compositionally biased region" description="Low complexity" evidence="1">
    <location>
        <begin position="104"/>
        <end position="121"/>
    </location>
</feature>
<dbReference type="Proteomes" id="UP001444661">
    <property type="component" value="Unassembled WGS sequence"/>
</dbReference>
<gene>
    <name evidence="2" type="ORF">PG993_011291</name>
</gene>
<name>A0ABR1SF23_9PEZI</name>
<comment type="caution">
    <text evidence="2">The sequence shown here is derived from an EMBL/GenBank/DDBJ whole genome shotgun (WGS) entry which is preliminary data.</text>
</comment>
<accession>A0ABR1SF23</accession>
<keyword evidence="3" id="KW-1185">Reference proteome</keyword>